<evidence type="ECO:0000313" key="1">
    <source>
        <dbReference type="EMBL" id="MFM9328161.1"/>
    </source>
</evidence>
<protein>
    <submittedName>
        <fullName evidence="1">LysR family transcriptional regulator</fullName>
    </submittedName>
</protein>
<proteinExistence type="predicted"/>
<dbReference type="EMBL" id="JBJURJ010000004">
    <property type="protein sequence ID" value="MFM9328161.1"/>
    <property type="molecule type" value="Genomic_DNA"/>
</dbReference>
<gene>
    <name evidence="1" type="ORF">ACI1P1_07680</name>
</gene>
<accession>A0ACC7NTU0</accession>
<dbReference type="Proteomes" id="UP001631969">
    <property type="component" value="Unassembled WGS sequence"/>
</dbReference>
<evidence type="ECO:0000313" key="2">
    <source>
        <dbReference type="Proteomes" id="UP001631969"/>
    </source>
</evidence>
<reference evidence="1" key="1">
    <citation type="submission" date="2024-12" db="EMBL/GenBank/DDBJ databases">
        <authorList>
            <person name="Wu N."/>
        </authorList>
    </citation>
    <scope>NUCLEOTIDE SEQUENCE</scope>
    <source>
        <strain evidence="1">P15</strain>
    </source>
</reference>
<sequence length="276" mass="30234">MRIFREVAYAQSISGAAEKMGYVQSNVTAHIRRLEEELNTGLFIRHSKGVSLTEAGERLLSYADQVIRLLDNAKSQFAQSPPTLHIGATQTLAAHRLPVWLSAFQKQYPQVGLSVTTGLQADLIQSVADGHLDCAFVNTEFNHPGLASVFSFQEELVLIAPKNLSDEEIPHQPIVAAKLNGCPYRKLLEAWIVQNTSRQPAVIQYDTVEGIIKAVSLGMGISLLPRNVLPEAEGEGIQSYPADDIGAVYVQLVLPKIRSNPAVDQFLAMIQDYSGL</sequence>
<name>A0ACC7NTU0_9BACL</name>
<comment type="caution">
    <text evidence="1">The sequence shown here is derived from an EMBL/GenBank/DDBJ whole genome shotgun (WGS) entry which is preliminary data.</text>
</comment>
<keyword evidence="2" id="KW-1185">Reference proteome</keyword>
<organism evidence="1 2">
    <name type="scientific">Paenibacillus mesotrionivorans</name>
    <dbReference type="NCBI Taxonomy" id="3160968"/>
    <lineage>
        <taxon>Bacteria</taxon>
        <taxon>Bacillati</taxon>
        <taxon>Bacillota</taxon>
        <taxon>Bacilli</taxon>
        <taxon>Bacillales</taxon>
        <taxon>Paenibacillaceae</taxon>
        <taxon>Paenibacillus</taxon>
    </lineage>
</organism>